<name>A0A0R2FBP5_9LACO</name>
<keyword evidence="1" id="KW-0812">Transmembrane</keyword>
<organism evidence="2 3">
    <name type="scientific">Lacticaseibacillus camelliae DSM 22697 = JCM 13995</name>
    <dbReference type="NCBI Taxonomy" id="1423730"/>
    <lineage>
        <taxon>Bacteria</taxon>
        <taxon>Bacillati</taxon>
        <taxon>Bacillota</taxon>
        <taxon>Bacilli</taxon>
        <taxon>Lactobacillales</taxon>
        <taxon>Lactobacillaceae</taxon>
        <taxon>Lacticaseibacillus</taxon>
    </lineage>
</organism>
<evidence type="ECO:0000256" key="1">
    <source>
        <dbReference type="SAM" id="Phobius"/>
    </source>
</evidence>
<sequence>MWERIVGVLFVLLGIWQMVVSKRYGHQVTHHGNAATSSFSLLALADSFYLGIMFVGIGIATFFMQF</sequence>
<accession>A0A0R2FBP5</accession>
<evidence type="ECO:0000313" key="2">
    <source>
        <dbReference type="EMBL" id="KRN22698.1"/>
    </source>
</evidence>
<dbReference type="PATRIC" id="fig|1423730.4.peg.1822"/>
<gene>
    <name evidence="2" type="ORF">FC75_GL001746</name>
</gene>
<feature type="transmembrane region" description="Helical" evidence="1">
    <location>
        <begin position="37"/>
        <end position="63"/>
    </location>
</feature>
<protein>
    <submittedName>
        <fullName evidence="2">Uncharacterized protein</fullName>
    </submittedName>
</protein>
<proteinExistence type="predicted"/>
<dbReference type="EMBL" id="AYZJ01000030">
    <property type="protein sequence ID" value="KRN22698.1"/>
    <property type="molecule type" value="Genomic_DNA"/>
</dbReference>
<dbReference type="RefSeq" id="WP_054664038.1">
    <property type="nucleotide sequence ID" value="NZ_AYZJ01000030.1"/>
</dbReference>
<dbReference type="OrthoDB" id="2325554at2"/>
<dbReference type="Proteomes" id="UP000050865">
    <property type="component" value="Unassembled WGS sequence"/>
</dbReference>
<keyword evidence="1" id="KW-1133">Transmembrane helix</keyword>
<keyword evidence="3" id="KW-1185">Reference proteome</keyword>
<comment type="caution">
    <text evidence="2">The sequence shown here is derived from an EMBL/GenBank/DDBJ whole genome shotgun (WGS) entry which is preliminary data.</text>
</comment>
<evidence type="ECO:0000313" key="3">
    <source>
        <dbReference type="Proteomes" id="UP000050865"/>
    </source>
</evidence>
<keyword evidence="1" id="KW-0472">Membrane</keyword>
<reference evidence="2 3" key="1">
    <citation type="journal article" date="2015" name="Genome Announc.">
        <title>Expanding the biotechnology potential of lactobacilli through comparative genomics of 213 strains and associated genera.</title>
        <authorList>
            <person name="Sun Z."/>
            <person name="Harris H.M."/>
            <person name="McCann A."/>
            <person name="Guo C."/>
            <person name="Argimon S."/>
            <person name="Zhang W."/>
            <person name="Yang X."/>
            <person name="Jeffery I.B."/>
            <person name="Cooney J.C."/>
            <person name="Kagawa T.F."/>
            <person name="Liu W."/>
            <person name="Song Y."/>
            <person name="Salvetti E."/>
            <person name="Wrobel A."/>
            <person name="Rasinkangas P."/>
            <person name="Parkhill J."/>
            <person name="Rea M.C."/>
            <person name="O'Sullivan O."/>
            <person name="Ritari J."/>
            <person name="Douillard F.P."/>
            <person name="Paul Ross R."/>
            <person name="Yang R."/>
            <person name="Briner A.E."/>
            <person name="Felis G.E."/>
            <person name="de Vos W.M."/>
            <person name="Barrangou R."/>
            <person name="Klaenhammer T.R."/>
            <person name="Caufield P.W."/>
            <person name="Cui Y."/>
            <person name="Zhang H."/>
            <person name="O'Toole P.W."/>
        </authorList>
    </citation>
    <scope>NUCLEOTIDE SEQUENCE [LARGE SCALE GENOMIC DNA]</scope>
    <source>
        <strain evidence="2 3">DSM 22697</strain>
    </source>
</reference>
<dbReference type="STRING" id="1423730.FC75_GL001746"/>
<dbReference type="AlphaFoldDB" id="A0A0R2FBP5"/>